<name>A0AAN6GF82_9BASI</name>
<keyword evidence="10" id="KW-1185">Reference proteome</keyword>
<feature type="compositionally biased region" description="Low complexity" evidence="7">
    <location>
        <begin position="1"/>
        <end position="18"/>
    </location>
</feature>
<dbReference type="Gene3D" id="6.10.20.40">
    <property type="entry name" value="TEA/ATTS domain"/>
    <property type="match status" value="1"/>
</dbReference>
<keyword evidence="5" id="KW-0539">Nucleus</keyword>
<evidence type="ECO:0000259" key="8">
    <source>
        <dbReference type="PROSITE" id="PS51088"/>
    </source>
</evidence>
<evidence type="ECO:0000313" key="9">
    <source>
        <dbReference type="EMBL" id="KAK0537318.1"/>
    </source>
</evidence>
<dbReference type="EMBL" id="JAPDMQ010000062">
    <property type="protein sequence ID" value="KAK0537318.1"/>
    <property type="molecule type" value="Genomic_DNA"/>
</dbReference>
<feature type="compositionally biased region" description="Low complexity" evidence="7">
    <location>
        <begin position="671"/>
        <end position="694"/>
    </location>
</feature>
<feature type="region of interest" description="Disordered" evidence="7">
    <location>
        <begin position="1"/>
        <end position="43"/>
    </location>
</feature>
<evidence type="ECO:0000256" key="1">
    <source>
        <dbReference type="ARBA" id="ARBA00004123"/>
    </source>
</evidence>
<feature type="domain" description="TEA" evidence="8">
    <location>
        <begin position="361"/>
        <end position="435"/>
    </location>
</feature>
<sequence>MSAMAHSLSSSSSLYPSPTGSAGSLPESVLQTPEGSNATLAQDQSSTMAQMFLSKGGQMYNNNGEQIVSSQDHMLLGPPAGFTSNLASALDFNTISFLGKRQMGANADAALMRHSIQPLLPSEGSSGSLSSFDDRIDDSASAGHSFDISAFSHQTTDFLMSPPRMTVHLPENTPASAMLSEEAKRRRTSALHQTPLQMTSSASSESIGSMQAQPFFGGSMSTDQLIQQTPQKQQALSSHAWTNMQDRAAFFYSVTETPSDLSGSAFSSQPSSVASSYASKTRRLSLAADGSSDIASLTLGLTLPSVQDDGPKSAPPTAHAYAMQEAAEDAFGAIKDSNSVCGSPSKSGTTDQAPDSPDLSKNKAGNVWPDNVEVAFWEALRLIPKLGRRKVLVGGKACGRNELIADYIHRKTGVKRSRKQVSSHIQVLKNIKKNDVEFQQLISEPKSDDEYYIPAGGMMYAQTLAGYGYGGLGGQYPLLEMDGIALLSPYTPGLGPHAGVDMMAPPLSATHGLTSAMNGLSIPASSEVKMATCNSFPILPSSFTMWLLCSQTSSRHDYVAMDRKKMASCAQGKAGLPMMPIENIRVGHLRFPMLAEMYQRLPCQFLHVHVPLHVPRYDVANPRYDQFSAQLSLVSTSEARLTSVTTIYSHGKRVLSLVEPLDPPRKMISRSNSESAPGSSSASGANSPAAEGAPTIKTTGADGSAPAGSNKHTFVHQAPFATDFWADFLSRTHPAHIEKSVPPAFGKDPCERAALGMAISGITLVQEFVVASEESINNLGGVEAILGGSGPNAFDPTANVSAGSKIGDVVLVIAWDLECVEALEGPGSTSVSVLTMQNRSPSPLRANVPLPDGSPVKSQQMLMVPNAAPGGGMNQQQQQQQQSMGLPTFQSHSDSTQPSLPTSASEPMNMMNQTQMPTLLRKRGLSVNKPNLMVQIPPAPLHLNMHKNVLQAQAAMRGVGGPGSPGVSSASAAATHFALVQQRDLHTPITPFPQMIHTPDVPPPLLPNVEESAYQRERLERHWANVQTPGDLISPLHATFGLDSAGLPMGASSSNMMLLRANSLSSTLAGAAEVRPESMSSLASQPDVFASAIGAGGYGGYSSFGSLKRPSIGAPSTLGGLHAPPCQRSLSTGALGLELGGSGHSLGRPHEIDGQMIQGISSGAIEAHQQSASDFQHSSSQDIFEGILAALGASPSGMTGPVDDLDGSS</sequence>
<gene>
    <name evidence="9" type="ORF">OC842_001688</name>
</gene>
<comment type="similarity">
    <text evidence="2">Belongs to the TEC1 family.</text>
</comment>
<dbReference type="GO" id="GO:0005667">
    <property type="term" value="C:transcription regulator complex"/>
    <property type="evidence" value="ECO:0007669"/>
    <property type="project" value="TreeGrafter"/>
</dbReference>
<feature type="region of interest" description="Disordered" evidence="7">
    <location>
        <begin position="864"/>
        <end position="909"/>
    </location>
</feature>
<evidence type="ECO:0000256" key="2">
    <source>
        <dbReference type="ARBA" id="ARBA00008421"/>
    </source>
</evidence>
<dbReference type="PROSITE" id="PS51088">
    <property type="entry name" value="TEA_2"/>
    <property type="match status" value="1"/>
</dbReference>
<comment type="subcellular location">
    <subcellularLocation>
        <location evidence="1">Nucleus</location>
    </subcellularLocation>
</comment>
<dbReference type="Pfam" id="PF01285">
    <property type="entry name" value="TEA"/>
    <property type="match status" value="1"/>
</dbReference>
<organism evidence="9 10">
    <name type="scientific">Tilletia horrida</name>
    <dbReference type="NCBI Taxonomy" id="155126"/>
    <lineage>
        <taxon>Eukaryota</taxon>
        <taxon>Fungi</taxon>
        <taxon>Dikarya</taxon>
        <taxon>Basidiomycota</taxon>
        <taxon>Ustilaginomycotina</taxon>
        <taxon>Exobasidiomycetes</taxon>
        <taxon>Tilletiales</taxon>
        <taxon>Tilletiaceae</taxon>
        <taxon>Tilletia</taxon>
    </lineage>
</organism>
<comment type="caution">
    <text evidence="9">The sequence shown here is derived from an EMBL/GenBank/DDBJ whole genome shotgun (WGS) entry which is preliminary data.</text>
</comment>
<keyword evidence="3" id="KW-0805">Transcription regulation</keyword>
<evidence type="ECO:0000256" key="7">
    <source>
        <dbReference type="SAM" id="MobiDB-lite"/>
    </source>
</evidence>
<dbReference type="AlphaFoldDB" id="A0AAN6GF82"/>
<feature type="region of interest" description="Disordered" evidence="7">
    <location>
        <begin position="663"/>
        <end position="710"/>
    </location>
</feature>
<feature type="compositionally biased region" description="Polar residues" evidence="7">
    <location>
        <begin position="338"/>
        <end position="353"/>
    </location>
</feature>
<feature type="compositionally biased region" description="Polar residues" evidence="7">
    <location>
        <begin position="29"/>
        <end position="43"/>
    </location>
</feature>
<dbReference type="PRINTS" id="PR00065">
    <property type="entry name" value="TEADOMAIN"/>
</dbReference>
<reference evidence="9" key="1">
    <citation type="journal article" date="2023" name="PhytoFront">
        <title>Draft Genome Resources of Seven Strains of Tilletia horrida, Causal Agent of Kernel Smut of Rice.</title>
        <authorList>
            <person name="Khanal S."/>
            <person name="Antony Babu S."/>
            <person name="Zhou X.G."/>
        </authorList>
    </citation>
    <scope>NUCLEOTIDE SEQUENCE</scope>
    <source>
        <strain evidence="9">TX3</strain>
    </source>
</reference>
<dbReference type="GO" id="GO:0000981">
    <property type="term" value="F:DNA-binding transcription factor activity, RNA polymerase II-specific"/>
    <property type="evidence" value="ECO:0007669"/>
    <property type="project" value="TreeGrafter"/>
</dbReference>
<dbReference type="InterPro" id="IPR050937">
    <property type="entry name" value="TEC1_TEAD_TF"/>
</dbReference>
<dbReference type="InterPro" id="IPR038096">
    <property type="entry name" value="TEA/ATTS_sf"/>
</dbReference>
<protein>
    <recommendedName>
        <fullName evidence="8">TEA domain-containing protein</fullName>
    </recommendedName>
</protein>
<evidence type="ECO:0000256" key="4">
    <source>
        <dbReference type="ARBA" id="ARBA00023163"/>
    </source>
</evidence>
<dbReference type="PANTHER" id="PTHR11834">
    <property type="entry name" value="TRANSCRIPTIONAL ENHANCER FACTOR TEF RELATED"/>
    <property type="match status" value="1"/>
</dbReference>
<evidence type="ECO:0000256" key="5">
    <source>
        <dbReference type="ARBA" id="ARBA00023242"/>
    </source>
</evidence>
<dbReference type="PANTHER" id="PTHR11834:SF0">
    <property type="entry name" value="PROTEIN SCALLOPED"/>
    <property type="match status" value="1"/>
</dbReference>
<dbReference type="GO" id="GO:0005634">
    <property type="term" value="C:nucleus"/>
    <property type="evidence" value="ECO:0007669"/>
    <property type="project" value="UniProtKB-SubCell"/>
</dbReference>
<evidence type="ECO:0000313" key="10">
    <source>
        <dbReference type="Proteomes" id="UP001176521"/>
    </source>
</evidence>
<proteinExistence type="inferred from homology"/>
<dbReference type="GO" id="GO:0000978">
    <property type="term" value="F:RNA polymerase II cis-regulatory region sequence-specific DNA binding"/>
    <property type="evidence" value="ECO:0007669"/>
    <property type="project" value="TreeGrafter"/>
</dbReference>
<dbReference type="SMART" id="SM00426">
    <property type="entry name" value="TEA"/>
    <property type="match status" value="1"/>
</dbReference>
<evidence type="ECO:0000256" key="3">
    <source>
        <dbReference type="ARBA" id="ARBA00023015"/>
    </source>
</evidence>
<accession>A0AAN6GF82</accession>
<feature type="region of interest" description="Disordered" evidence="7">
    <location>
        <begin position="338"/>
        <end position="364"/>
    </location>
</feature>
<evidence type="ECO:0000256" key="6">
    <source>
        <dbReference type="PROSITE-ProRule" id="PRU00505"/>
    </source>
</evidence>
<feature type="compositionally biased region" description="Polar residues" evidence="7">
    <location>
        <begin position="883"/>
        <end position="909"/>
    </location>
</feature>
<dbReference type="InterPro" id="IPR000818">
    <property type="entry name" value="TEA/ATTS_dom"/>
</dbReference>
<keyword evidence="4" id="KW-0804">Transcription</keyword>
<dbReference type="Proteomes" id="UP001176521">
    <property type="component" value="Unassembled WGS sequence"/>
</dbReference>
<feature type="DNA-binding region" description="TEA" evidence="6">
    <location>
        <begin position="361"/>
        <end position="435"/>
    </location>
</feature>